<dbReference type="InterPro" id="IPR012943">
    <property type="entry name" value="Cnn_1N"/>
</dbReference>
<feature type="coiled-coil region" evidence="3">
    <location>
        <begin position="1178"/>
        <end position="1212"/>
    </location>
</feature>
<dbReference type="PANTHER" id="PTHR43941:SF1">
    <property type="entry name" value="STRUCTURAL MAINTENANCE OF CHROMOSOMES PROTEIN 2"/>
    <property type="match status" value="1"/>
</dbReference>
<evidence type="ECO:0000259" key="5">
    <source>
        <dbReference type="Pfam" id="PF07989"/>
    </source>
</evidence>
<dbReference type="GO" id="GO:0007076">
    <property type="term" value="P:mitotic chromosome condensation"/>
    <property type="evidence" value="ECO:0007669"/>
    <property type="project" value="TreeGrafter"/>
</dbReference>
<dbReference type="GO" id="GO:0000785">
    <property type="term" value="C:chromatin"/>
    <property type="evidence" value="ECO:0007669"/>
    <property type="project" value="TreeGrafter"/>
</dbReference>
<feature type="compositionally biased region" description="Polar residues" evidence="4">
    <location>
        <begin position="892"/>
        <end position="908"/>
    </location>
</feature>
<feature type="region of interest" description="Disordered" evidence="4">
    <location>
        <begin position="2375"/>
        <end position="2398"/>
    </location>
</feature>
<feature type="region of interest" description="Disordered" evidence="4">
    <location>
        <begin position="2076"/>
        <end position="2105"/>
    </location>
</feature>
<feature type="compositionally biased region" description="Polar residues" evidence="4">
    <location>
        <begin position="1371"/>
        <end position="1380"/>
    </location>
</feature>
<dbReference type="Proteomes" id="UP001283361">
    <property type="component" value="Unassembled WGS sequence"/>
</dbReference>
<feature type="compositionally biased region" description="Low complexity" evidence="4">
    <location>
        <begin position="879"/>
        <end position="891"/>
    </location>
</feature>
<dbReference type="GO" id="GO:0003682">
    <property type="term" value="F:chromatin binding"/>
    <property type="evidence" value="ECO:0007669"/>
    <property type="project" value="TreeGrafter"/>
</dbReference>
<keyword evidence="2" id="KW-0963">Cytoplasm</keyword>
<evidence type="ECO:0000313" key="7">
    <source>
        <dbReference type="Proteomes" id="UP001283361"/>
    </source>
</evidence>
<feature type="coiled-coil region" evidence="3">
    <location>
        <begin position="321"/>
        <end position="450"/>
    </location>
</feature>
<feature type="compositionally biased region" description="Polar residues" evidence="4">
    <location>
        <begin position="723"/>
        <end position="749"/>
    </location>
</feature>
<feature type="compositionally biased region" description="Low complexity" evidence="4">
    <location>
        <begin position="2079"/>
        <end position="2103"/>
    </location>
</feature>
<dbReference type="GO" id="GO:0005815">
    <property type="term" value="C:microtubule organizing center"/>
    <property type="evidence" value="ECO:0007669"/>
    <property type="project" value="InterPro"/>
</dbReference>
<feature type="region of interest" description="Disordered" evidence="4">
    <location>
        <begin position="1367"/>
        <end position="1430"/>
    </location>
</feature>
<feature type="compositionally biased region" description="Low complexity" evidence="4">
    <location>
        <begin position="1308"/>
        <end position="1323"/>
    </location>
</feature>
<comment type="subcellular location">
    <subcellularLocation>
        <location evidence="1">Cytoplasm</location>
    </subcellularLocation>
</comment>
<sequence>MDETAGASTFPVDLEGSLDPGQLPEITLRNDTHLAAMASFDQGYPQAVSKSYSGRLSPVRGRTIKEYDKQISDLKKENFSLKIRIFHMEERMQQRYGDGQDVYKLNVELQVQVEKLKKDLADKQDLIQRADVAMDTLRANCKQEEESIRNRILSEFKEEIKRLQAHLEDTKKECEKYRKESEDAEDGIKTLQQDLNNMNADLCRSNREKDDLADKLKTAEFEIQHLTAQLKLTEQSKSEKEKENSAISQHLKDLNDQLQDSQKEISRNKRDLQNLSTLLEDHSHVDSTSILEPVHKQDEIEDALDTIKRKDDKLCRLEDSLKQKENMVGNLEDALRAMEKKLKDAEAEKKKTESEIEHLRKYDAKINKSFQCTVKTLAHKDTELKNTTERLNAAMDNIESLKAALKEAEVEKTKALGDLTKELTELEVDNRRLKLQLAEAEGTAENLAMSLGKKEGELAGFQDQLKRAMDALRCSDDAVEALHNQLKAERAEFDRKLKEEAMKHQMNPNRQSETYPAKEQLSDFEKMEALRQAKEVSNLAEELKALKAELHSKDLKIQALENSRVWYENHNTVHHFTETRTDAGELPLDLLTDLKGLLQELQKEMASLTSLHSLLTQFDKFGDTASSAELLLSEISSIQKIYRQLEGGVEKNSQLHQALLNSLRGDRRQSDSPDSNSCQDGGYNLGPSSHVVEIPDRQQQKPAPSSPEKSVGTEPSPGRVDRSFQTGTALSHTDQWVQTSPAPTETSRVGASAADVSFREDNTKLKSPLIADQAQQSRPWSSNQLRSPGKYPNLVPAHRARNSHVHFADNSNDLGHRSLTDDAKGIQPLSAGSWHNEDYFNCNPGALFDEDNFDIRAHDRASSARLYARSSDSPKQKTSESSTNLSSSSSTVHTNCARSSAHSPITLTQREEESNHSGFPDASKSGEKYACTKNGPNGHQEDIDSALDQNVGKIIGDVIDFNNHRSFVSPDSKAGLVKGKTFGSQSEKSLLKGLGGGNRREKTAESELDNRSEEREDQRSRRNSWADELEQYRVHDQVRGIDHQPQSDQPEQQQQVIATMSTVELRDLVAQLQVDLVDAVKENKALHEELRAMPKRQSVVNGHGIASNKAASKSKIPRLHASNSCHSTTSEDQLDNLRNPGCIGNLAESSAGQQIHQNGNISKASVRSRTASVDREISTSLQSRLNESNIMIKNLQNKLHATENTVRLLSKKNKAFVVALESAGISPSVLNRSNSESCLSSFADASKEKEALIASLNSPEQSRRLAYLLSPLKNRREMSSKENSRAGSASPSKFDADVFQSSPPSAITRSPTSTVPSSCSPVRTYDTSASSSASCLHPMQSTSIGGSQIMSSMEISEPGVYFKVPAVPPSSFRSTKTGSSPPRKIDHTNEFPDKSQKLFKDESSLNRTSFGGLESDTKSPPSSSLCKNQNSSYNQMSESLIDVSAYPDVTYTSLFDGTLLNRLHQITNMDHSLAATINEDVSSNNVDHLQGRLEHLERVNLTLREEINVYEAIYRSQGTQVSPSFSTTASTEQENLKSDEDLLKQHLVEIKKLRQRLERLDITKDPEQLLIFQSHTQQRITRQEAMLAHLQQQLVEKEERHLQECAQLQHRLARDKVLVGERLEQTIADLRKQLEAQAVTIQDGEQQMKELKLQLQQGVEMEKKQEEEIKKVLSEKSELNDDLVKRDKEFLEMEKMMFRLEMAKESAESGCRRMETELEEKEKEWLVLKKEVDDCKENSKCLKEIIVKREKSLQEKAFSLQKMANEKAAIEQHSKEKENQNKKLEEILSNLKKEMHESRLTHDNMKTQLQSEIQELKYDLRKREDLEARNAFQKAGYESEVHRLTEEKVQMKATYERELDNERIEVRRQLEDLQNQLKDKKELESELDMLREKVKTISELQNKIEKLESQLDHKRSREHELQGQLDHKISRESELQHQLDSLVHLQESFERNKDCLKIMQEEKAKTLQDLKEREEKLRKRDKQLKNLISQHMKLETTFSKQKNMLKEKTELVYSQKKQLRLFEVSLTASSQEEKDDIMKQLLKELIATQRQVEELLSRLEQNPLSQPTVRVETFGMGKTTSSTGLTTTTVTTTSGTGSSASSGQDNVDTVLSVGVREGSPELCLGSLSPSASEGELDMPTSSLVGSHTGRSTSTCSSPLRPVSTNHSPGPSSHFPLSPRHLRYYTDIDSDIFPGMPPQSMVGSDISSLFAVLKVESHEKLRKESSESLVVLSNMEARLDDRLRAYKAMAVSESVDYSTLRETSMSCKNLRLCLEEAVKLAASAWITELPPVDARGHFYDPVLAEQNENLKRDLTVLRSRHDILDHTVKEQQGRLQASNERHKNWEQSLYKQLHKTAQDMEKAKENFDAADMIPRKNLSLRVRSPNKSSHSQKRLDDTV</sequence>
<feature type="coiled-coil region" evidence="3">
    <location>
        <begin position="1956"/>
        <end position="1990"/>
    </location>
</feature>
<feature type="compositionally biased region" description="Polar residues" evidence="4">
    <location>
        <begin position="1418"/>
        <end position="1430"/>
    </location>
</feature>
<reference evidence="6" key="1">
    <citation type="journal article" date="2023" name="G3 (Bethesda)">
        <title>A reference genome for the long-term kleptoplast-retaining sea slug Elysia crispata morphotype clarki.</title>
        <authorList>
            <person name="Eastman K.E."/>
            <person name="Pendleton A.L."/>
            <person name="Shaikh M.A."/>
            <person name="Suttiyut T."/>
            <person name="Ogas R."/>
            <person name="Tomko P."/>
            <person name="Gavelis G."/>
            <person name="Widhalm J.R."/>
            <person name="Wisecaver J.H."/>
        </authorList>
    </citation>
    <scope>NUCLEOTIDE SEQUENCE</scope>
    <source>
        <strain evidence="6">ECLA1</strain>
    </source>
</reference>
<feature type="compositionally biased region" description="Basic and acidic residues" evidence="4">
    <location>
        <begin position="1383"/>
        <end position="1404"/>
    </location>
</feature>
<feature type="compositionally biased region" description="Polar residues" evidence="4">
    <location>
        <begin position="2139"/>
        <end position="2170"/>
    </location>
</feature>
<feature type="coiled-coil region" evidence="3">
    <location>
        <begin position="1486"/>
        <end position="1924"/>
    </location>
</feature>
<accession>A0AAE1DZC5</accession>
<feature type="compositionally biased region" description="Low complexity" evidence="4">
    <location>
        <begin position="983"/>
        <end position="992"/>
    </location>
</feature>
<feature type="compositionally biased region" description="Basic and acidic residues" evidence="4">
    <location>
        <begin position="998"/>
        <end position="1020"/>
    </location>
</feature>
<feature type="region of interest" description="Disordered" evidence="4">
    <location>
        <begin position="2126"/>
        <end position="2177"/>
    </location>
</feature>
<dbReference type="GO" id="GO:0000796">
    <property type="term" value="C:condensin complex"/>
    <property type="evidence" value="ECO:0007669"/>
    <property type="project" value="TreeGrafter"/>
</dbReference>
<feature type="compositionally biased region" description="Polar residues" evidence="4">
    <location>
        <begin position="773"/>
        <end position="786"/>
    </location>
</feature>
<comment type="caution">
    <text evidence="6">The sequence shown here is derived from an EMBL/GenBank/DDBJ whole genome shotgun (WGS) entry which is preliminary data.</text>
</comment>
<evidence type="ECO:0000256" key="2">
    <source>
        <dbReference type="ARBA" id="ARBA00022490"/>
    </source>
</evidence>
<feature type="region of interest" description="Disordered" evidence="4">
    <location>
        <begin position="1276"/>
        <end position="1323"/>
    </location>
</feature>
<dbReference type="Pfam" id="PF07989">
    <property type="entry name" value="Cnn_1N"/>
    <property type="match status" value="1"/>
</dbReference>
<dbReference type="PANTHER" id="PTHR43941">
    <property type="entry name" value="STRUCTURAL MAINTENANCE OF CHROMOSOMES PROTEIN 2"/>
    <property type="match status" value="1"/>
</dbReference>
<feature type="compositionally biased region" description="Polar residues" evidence="4">
    <location>
        <begin position="1121"/>
        <end position="1131"/>
    </location>
</feature>
<feature type="region of interest" description="Disordered" evidence="4">
    <location>
        <begin position="865"/>
        <end position="943"/>
    </location>
</feature>
<feature type="region of interest" description="Disordered" evidence="4">
    <location>
        <begin position="1108"/>
        <end position="1132"/>
    </location>
</feature>
<evidence type="ECO:0000313" key="6">
    <source>
        <dbReference type="EMBL" id="KAK3788327.1"/>
    </source>
</evidence>
<name>A0AAE1DZC5_9GAST</name>
<feature type="coiled-coil region" evidence="3">
    <location>
        <begin position="479"/>
        <end position="563"/>
    </location>
</feature>
<feature type="region of interest" description="Disordered" evidence="4">
    <location>
        <begin position="967"/>
        <end position="1027"/>
    </location>
</feature>
<evidence type="ECO:0000256" key="3">
    <source>
        <dbReference type="SAM" id="Coils"/>
    </source>
</evidence>
<proteinExistence type="predicted"/>
<feature type="domain" description="Centrosomin N-terminal motif 1" evidence="5">
    <location>
        <begin position="63"/>
        <end position="132"/>
    </location>
</feature>
<dbReference type="GO" id="GO:0000793">
    <property type="term" value="C:condensed chromosome"/>
    <property type="evidence" value="ECO:0007669"/>
    <property type="project" value="TreeGrafter"/>
</dbReference>
<dbReference type="EMBL" id="JAWDGP010001769">
    <property type="protein sequence ID" value="KAK3788327.1"/>
    <property type="molecule type" value="Genomic_DNA"/>
</dbReference>
<feature type="coiled-coil region" evidence="3">
    <location>
        <begin position="64"/>
        <end position="278"/>
    </location>
</feature>
<keyword evidence="7" id="KW-1185">Reference proteome</keyword>
<protein>
    <recommendedName>
        <fullName evidence="5">Centrosomin N-terminal motif 1 domain-containing protein</fullName>
    </recommendedName>
</protein>
<evidence type="ECO:0000256" key="4">
    <source>
        <dbReference type="SAM" id="MobiDB-lite"/>
    </source>
</evidence>
<dbReference type="GO" id="GO:0005737">
    <property type="term" value="C:cytoplasm"/>
    <property type="evidence" value="ECO:0007669"/>
    <property type="project" value="UniProtKB-SubCell"/>
</dbReference>
<evidence type="ECO:0000256" key="1">
    <source>
        <dbReference type="ARBA" id="ARBA00004496"/>
    </source>
</evidence>
<gene>
    <name evidence="6" type="ORF">RRG08_025058</name>
</gene>
<organism evidence="6 7">
    <name type="scientific">Elysia crispata</name>
    <name type="common">lettuce slug</name>
    <dbReference type="NCBI Taxonomy" id="231223"/>
    <lineage>
        <taxon>Eukaryota</taxon>
        <taxon>Metazoa</taxon>
        <taxon>Spiralia</taxon>
        <taxon>Lophotrochozoa</taxon>
        <taxon>Mollusca</taxon>
        <taxon>Gastropoda</taxon>
        <taxon>Heterobranchia</taxon>
        <taxon>Euthyneura</taxon>
        <taxon>Panpulmonata</taxon>
        <taxon>Sacoglossa</taxon>
        <taxon>Placobranchoidea</taxon>
        <taxon>Plakobranchidae</taxon>
        <taxon>Elysia</taxon>
    </lineage>
</organism>
<feature type="region of interest" description="Disordered" evidence="4">
    <location>
        <begin position="663"/>
        <end position="796"/>
    </location>
</feature>
<keyword evidence="3" id="KW-0175">Coiled coil</keyword>